<protein>
    <submittedName>
        <fullName evidence="9">HEXI1-like protein</fullName>
    </submittedName>
</protein>
<keyword evidence="10" id="KW-1185">Reference proteome</keyword>
<dbReference type="PANTHER" id="PTHR13469:SF8">
    <property type="entry name" value="HEXIM P-TEFB COMPLEX SUBUNIT 1"/>
    <property type="match status" value="1"/>
</dbReference>
<feature type="compositionally biased region" description="Basic and acidic residues" evidence="8">
    <location>
        <begin position="244"/>
        <end position="254"/>
    </location>
</feature>
<comment type="subcellular location">
    <subcellularLocation>
        <location evidence="1">Nucleus</location>
    </subcellularLocation>
</comment>
<feature type="compositionally biased region" description="Basic residues" evidence="8">
    <location>
        <begin position="77"/>
        <end position="95"/>
    </location>
</feature>
<keyword evidence="5" id="KW-0175">Coiled coil</keyword>
<feature type="region of interest" description="Disordered" evidence="8">
    <location>
        <begin position="156"/>
        <end position="182"/>
    </location>
</feature>
<evidence type="ECO:0000313" key="10">
    <source>
        <dbReference type="Proteomes" id="UP001164746"/>
    </source>
</evidence>
<feature type="compositionally biased region" description="Basic and acidic residues" evidence="8">
    <location>
        <begin position="96"/>
        <end position="123"/>
    </location>
</feature>
<feature type="compositionally biased region" description="Basic and acidic residues" evidence="8">
    <location>
        <begin position="35"/>
        <end position="63"/>
    </location>
</feature>
<dbReference type="Gene3D" id="6.10.250.2910">
    <property type="match status" value="1"/>
</dbReference>
<feature type="compositionally biased region" description="Low complexity" evidence="8">
    <location>
        <begin position="160"/>
        <end position="173"/>
    </location>
</feature>
<comment type="similarity">
    <text evidence="2">Belongs to the HEXIM family.</text>
</comment>
<name>A0ABY7E908_MYAAR</name>
<keyword evidence="6" id="KW-0804">Transcription</keyword>
<dbReference type="Pfam" id="PF15313">
    <property type="entry name" value="HEXIM"/>
    <property type="match status" value="1"/>
</dbReference>
<reference evidence="9" key="1">
    <citation type="submission" date="2022-11" db="EMBL/GenBank/DDBJ databases">
        <title>Centuries of genome instability and evolution in soft-shell clam transmissible cancer (bioRxiv).</title>
        <authorList>
            <person name="Hart S.F.M."/>
            <person name="Yonemitsu M.A."/>
            <person name="Giersch R.M."/>
            <person name="Beal B.F."/>
            <person name="Arriagada G."/>
            <person name="Davis B.W."/>
            <person name="Ostrander E.A."/>
            <person name="Goff S.P."/>
            <person name="Metzger M.J."/>
        </authorList>
    </citation>
    <scope>NUCLEOTIDE SEQUENCE</scope>
    <source>
        <strain evidence="9">MELC-2E11</strain>
        <tissue evidence="9">Siphon/mantle</tissue>
    </source>
</reference>
<proteinExistence type="inferred from homology"/>
<keyword evidence="4" id="KW-0805">Transcription regulation</keyword>
<dbReference type="Proteomes" id="UP001164746">
    <property type="component" value="Chromosome 5"/>
</dbReference>
<evidence type="ECO:0000256" key="6">
    <source>
        <dbReference type="ARBA" id="ARBA00023163"/>
    </source>
</evidence>
<feature type="compositionally biased region" description="Low complexity" evidence="8">
    <location>
        <begin position="230"/>
        <end position="243"/>
    </location>
</feature>
<evidence type="ECO:0000256" key="8">
    <source>
        <dbReference type="SAM" id="MobiDB-lite"/>
    </source>
</evidence>
<keyword evidence="3" id="KW-0678">Repressor</keyword>
<evidence type="ECO:0000256" key="5">
    <source>
        <dbReference type="ARBA" id="ARBA00023054"/>
    </source>
</evidence>
<gene>
    <name evidence="9" type="ORF">MAR_021912</name>
</gene>
<feature type="region of interest" description="Disordered" evidence="8">
    <location>
        <begin position="223"/>
        <end position="256"/>
    </location>
</feature>
<evidence type="ECO:0000313" key="9">
    <source>
        <dbReference type="EMBL" id="WAR06543.1"/>
    </source>
</evidence>
<accession>A0ABY7E908</accession>
<evidence type="ECO:0000256" key="3">
    <source>
        <dbReference type="ARBA" id="ARBA00022491"/>
    </source>
</evidence>
<keyword evidence="7" id="KW-0539">Nucleus</keyword>
<dbReference type="InterPro" id="IPR024872">
    <property type="entry name" value="HEXIM"/>
</dbReference>
<evidence type="ECO:0000256" key="2">
    <source>
        <dbReference type="ARBA" id="ARBA00008409"/>
    </source>
</evidence>
<dbReference type="PRINTS" id="PR02094">
    <property type="entry name" value="HEXIMFAMILY"/>
</dbReference>
<feature type="region of interest" description="Disordered" evidence="8">
    <location>
        <begin position="1"/>
        <end position="133"/>
    </location>
</feature>
<dbReference type="EMBL" id="CP111016">
    <property type="protein sequence ID" value="WAR06543.1"/>
    <property type="molecule type" value="Genomic_DNA"/>
</dbReference>
<evidence type="ECO:0000256" key="7">
    <source>
        <dbReference type="ARBA" id="ARBA00023242"/>
    </source>
</evidence>
<organism evidence="9 10">
    <name type="scientific">Mya arenaria</name>
    <name type="common">Soft-shell clam</name>
    <dbReference type="NCBI Taxonomy" id="6604"/>
    <lineage>
        <taxon>Eukaryota</taxon>
        <taxon>Metazoa</taxon>
        <taxon>Spiralia</taxon>
        <taxon>Lophotrochozoa</taxon>
        <taxon>Mollusca</taxon>
        <taxon>Bivalvia</taxon>
        <taxon>Autobranchia</taxon>
        <taxon>Heteroconchia</taxon>
        <taxon>Euheterodonta</taxon>
        <taxon>Imparidentia</taxon>
        <taxon>Neoheterodontei</taxon>
        <taxon>Myida</taxon>
        <taxon>Myoidea</taxon>
        <taxon>Myidae</taxon>
        <taxon>Mya</taxon>
    </lineage>
</organism>
<evidence type="ECO:0000256" key="4">
    <source>
        <dbReference type="ARBA" id="ARBA00023015"/>
    </source>
</evidence>
<dbReference type="PANTHER" id="PTHR13469">
    <property type="entry name" value="HEXAMETHYLENE BISACETAMIDE INDUCIBLE 1"/>
    <property type="match status" value="1"/>
</dbReference>
<sequence length="297" mass="34344">MTKTMEEEMTVVECQRADEKSTLNERNISDAGSPFKDESKMMQGEECKQTDKQNTDKENKVENGDSAATDSDAPEGRRKRKHRRRQRGGKNHRRWKPYDKMSWTEKQALEEKETKRANQKRENAFASGHPVAPYNTTQFLMDDHCKNEAISPDLYRYNSKDSNASNYSDSSSDFYDEGNDDDFLERNFQDQFNDFRMQQLMDKTKESLVREYVQLEMKLESLESVERKSGSGSRSGSESLNSSTDKDTEMDTGKASELFNMEEFKRLKAENDNLRLQNKSLLTILGKTDGIQSTEKC</sequence>
<evidence type="ECO:0000256" key="1">
    <source>
        <dbReference type="ARBA" id="ARBA00004123"/>
    </source>
</evidence>